<comment type="caution">
    <text evidence="1">The sequence shown here is derived from an EMBL/GenBank/DDBJ whole genome shotgun (WGS) entry which is preliminary data.</text>
</comment>
<dbReference type="AlphaFoldDB" id="A0AAD8A6U8"/>
<name>A0AAD8A6U8_DIPPU</name>
<proteinExistence type="predicted"/>
<reference evidence="1" key="1">
    <citation type="journal article" date="2023" name="IScience">
        <title>Live-bearing cockroach genome reveals convergent evolutionary mechanisms linked to viviparity in insects and beyond.</title>
        <authorList>
            <person name="Fouks B."/>
            <person name="Harrison M.C."/>
            <person name="Mikhailova A.A."/>
            <person name="Marchal E."/>
            <person name="English S."/>
            <person name="Carruthers M."/>
            <person name="Jennings E.C."/>
            <person name="Chiamaka E.L."/>
            <person name="Frigard R.A."/>
            <person name="Pippel M."/>
            <person name="Attardo G.M."/>
            <person name="Benoit J.B."/>
            <person name="Bornberg-Bauer E."/>
            <person name="Tobe S.S."/>
        </authorList>
    </citation>
    <scope>NUCLEOTIDE SEQUENCE</scope>
    <source>
        <strain evidence="1">Stay&amp;Tobe</strain>
    </source>
</reference>
<evidence type="ECO:0000313" key="1">
    <source>
        <dbReference type="EMBL" id="KAJ9593554.1"/>
    </source>
</evidence>
<sequence length="73" mass="7984">GEFLPLPLAQRKRQGRKLSGWAAVVDNVPSSMGMTCCTSQMSKLVRSLVPQLKPRQRASTQSIQIAPCIFING</sequence>
<feature type="non-terminal residue" evidence="1">
    <location>
        <position position="1"/>
    </location>
</feature>
<keyword evidence="2" id="KW-1185">Reference proteome</keyword>
<dbReference type="EMBL" id="JASPKZ010003429">
    <property type="protein sequence ID" value="KAJ9593554.1"/>
    <property type="molecule type" value="Genomic_DNA"/>
</dbReference>
<reference evidence="1" key="2">
    <citation type="submission" date="2023-05" db="EMBL/GenBank/DDBJ databases">
        <authorList>
            <person name="Fouks B."/>
        </authorList>
    </citation>
    <scope>NUCLEOTIDE SEQUENCE</scope>
    <source>
        <strain evidence="1">Stay&amp;Tobe</strain>
        <tissue evidence="1">Testes</tissue>
    </source>
</reference>
<dbReference type="Proteomes" id="UP001233999">
    <property type="component" value="Unassembled WGS sequence"/>
</dbReference>
<accession>A0AAD8A6U8</accession>
<evidence type="ECO:0000313" key="2">
    <source>
        <dbReference type="Proteomes" id="UP001233999"/>
    </source>
</evidence>
<gene>
    <name evidence="1" type="ORF">L9F63_014894</name>
</gene>
<organism evidence="1 2">
    <name type="scientific">Diploptera punctata</name>
    <name type="common">Pacific beetle cockroach</name>
    <dbReference type="NCBI Taxonomy" id="6984"/>
    <lineage>
        <taxon>Eukaryota</taxon>
        <taxon>Metazoa</taxon>
        <taxon>Ecdysozoa</taxon>
        <taxon>Arthropoda</taxon>
        <taxon>Hexapoda</taxon>
        <taxon>Insecta</taxon>
        <taxon>Pterygota</taxon>
        <taxon>Neoptera</taxon>
        <taxon>Polyneoptera</taxon>
        <taxon>Dictyoptera</taxon>
        <taxon>Blattodea</taxon>
        <taxon>Blaberoidea</taxon>
        <taxon>Blaberidae</taxon>
        <taxon>Diplopterinae</taxon>
        <taxon>Diploptera</taxon>
    </lineage>
</organism>
<feature type="non-terminal residue" evidence="1">
    <location>
        <position position="73"/>
    </location>
</feature>
<protein>
    <submittedName>
        <fullName evidence="1">Uncharacterized protein</fullName>
    </submittedName>
</protein>